<keyword evidence="1" id="KW-0732">Signal</keyword>
<accession>A0A0A7EGK8</accession>
<dbReference type="KEGG" id="pseo:OM33_11270"/>
<feature type="signal peptide" evidence="1">
    <location>
        <begin position="1"/>
        <end position="19"/>
    </location>
</feature>
<dbReference type="InterPro" id="IPR023614">
    <property type="entry name" value="Porin_dom_sf"/>
</dbReference>
<reference evidence="2 3" key="1">
    <citation type="submission" date="2014-11" db="EMBL/GenBank/DDBJ databases">
        <title>Complete Genome Sequence of Pseudoalteromonas sp. Strain OCN003 Isolated from Kaneohe Bay, Oahu, Hawaii.</title>
        <authorList>
            <person name="Beurmann S."/>
            <person name="Videau P."/>
            <person name="Ushijima B."/>
            <person name="Smith A.M."/>
            <person name="Aeby G.S."/>
            <person name="Callahan S.M."/>
            <person name="Belcaid M."/>
        </authorList>
    </citation>
    <scope>NUCLEOTIDE SEQUENCE [LARGE SCALE GENOMIC DNA]</scope>
    <source>
        <strain evidence="2 3">OCN003</strain>
    </source>
</reference>
<sequence>MNKTLLATLISLSSFATCANEYQSISHAAYADVEEDNLFHLETLYYFDARKALGPYNEFSYINTKSNIGASYSDNDYTDTIGVRGEYFFNNFVAGASYNNADSDWGDVDYYEASFGYLFTPDLIARIHYRDSDARGIDGSFYATAQYNLSLNTTDYVGFTASVDEEFDFFSLDTKYYAELSQGRYLTVNLDLDAGDFDYWSLGSNYYFNKGLSVFASVNKSDDVQIGGRYYFNTNWALSGSYGTNLDSDFDYDMFQINLTAQF</sequence>
<feature type="chain" id="PRO_5002027967" description="Porin" evidence="1">
    <location>
        <begin position="20"/>
        <end position="263"/>
    </location>
</feature>
<proteinExistence type="predicted"/>
<evidence type="ECO:0000313" key="3">
    <source>
        <dbReference type="Proteomes" id="UP000030341"/>
    </source>
</evidence>
<dbReference type="RefSeq" id="WP_038641761.1">
    <property type="nucleotide sequence ID" value="NZ_CP009888.1"/>
</dbReference>
<gene>
    <name evidence="2" type="ORF">OM33_11270</name>
</gene>
<organism evidence="2 3">
    <name type="scientific">Pseudoalteromonas piratica</name>
    <dbReference type="NCBI Taxonomy" id="1348114"/>
    <lineage>
        <taxon>Bacteria</taxon>
        <taxon>Pseudomonadati</taxon>
        <taxon>Pseudomonadota</taxon>
        <taxon>Gammaproteobacteria</taxon>
        <taxon>Alteromonadales</taxon>
        <taxon>Pseudoalteromonadaceae</taxon>
        <taxon>Pseudoalteromonas</taxon>
    </lineage>
</organism>
<dbReference type="Gene3D" id="2.40.160.10">
    <property type="entry name" value="Porin"/>
    <property type="match status" value="1"/>
</dbReference>
<dbReference type="STRING" id="1348114.OM33_11270"/>
<dbReference type="InterPro" id="IPR031593">
    <property type="entry name" value="Porin_7"/>
</dbReference>
<name>A0A0A7EGK8_9GAMM</name>
<evidence type="ECO:0008006" key="4">
    <source>
        <dbReference type="Google" id="ProtNLM"/>
    </source>
</evidence>
<keyword evidence="3" id="KW-1185">Reference proteome</keyword>
<dbReference type="Proteomes" id="UP000030341">
    <property type="component" value="Chromosome 1"/>
</dbReference>
<dbReference type="SUPFAM" id="SSF56935">
    <property type="entry name" value="Porins"/>
    <property type="match status" value="1"/>
</dbReference>
<dbReference type="AlphaFoldDB" id="A0A0A7EGK8"/>
<dbReference type="OrthoDB" id="5758646at2"/>
<dbReference type="eggNOG" id="ENOG5030SV4">
    <property type="taxonomic scope" value="Bacteria"/>
</dbReference>
<evidence type="ECO:0000313" key="2">
    <source>
        <dbReference type="EMBL" id="AIY65668.1"/>
    </source>
</evidence>
<dbReference type="Pfam" id="PF16956">
    <property type="entry name" value="Porin_7"/>
    <property type="match status" value="1"/>
</dbReference>
<protein>
    <recommendedName>
        <fullName evidence="4">Porin</fullName>
    </recommendedName>
</protein>
<dbReference type="HOGENOM" id="CLU_1057145_0_0_6"/>
<dbReference type="EMBL" id="CP009888">
    <property type="protein sequence ID" value="AIY65668.1"/>
    <property type="molecule type" value="Genomic_DNA"/>
</dbReference>
<evidence type="ECO:0000256" key="1">
    <source>
        <dbReference type="SAM" id="SignalP"/>
    </source>
</evidence>